<name>A0ACC5UC68_9FLAO</name>
<protein>
    <submittedName>
        <fullName evidence="1">N-acetylglucosamine kinase</fullName>
    </submittedName>
</protein>
<keyword evidence="1" id="KW-0418">Kinase</keyword>
<sequence>MVLIADSGSTKCDWILCTADNKEPIRIKTKGLNPAILSKKQFDKIISSSTGLSKIKDTVTDVKFFGAGCGTKRNQKKVNAVLGDYFTNALVYSSEDTMAAVMATTKEPAVVCILGTGSNCCYFDGKNIQMKAPSMGYLLMDEGSGNYFGKALLKAYYYDTMPTELKAAFSKAFNLKEKSVIKGLYKSARPNKYLASFAPFLFKHEEHPFAKNLIEKGMNVFVENHVLRHRETLKNVPIHFVGSIAFFAQDYIKKALKARGIEAGIFVKSPIDNIIKNHMERN</sequence>
<dbReference type="EMBL" id="JAHKPD010000020">
    <property type="protein sequence ID" value="MBU2951818.1"/>
    <property type="molecule type" value="Genomic_DNA"/>
</dbReference>
<organism evidence="1 2">
    <name type="scientific">Pseudotamlana agarivorans</name>
    <dbReference type="NCBI Taxonomy" id="481183"/>
    <lineage>
        <taxon>Bacteria</taxon>
        <taxon>Pseudomonadati</taxon>
        <taxon>Bacteroidota</taxon>
        <taxon>Flavobacteriia</taxon>
        <taxon>Flavobacteriales</taxon>
        <taxon>Flavobacteriaceae</taxon>
        <taxon>Pseudotamlana</taxon>
    </lineage>
</organism>
<evidence type="ECO:0000313" key="1">
    <source>
        <dbReference type="EMBL" id="MBU2951818.1"/>
    </source>
</evidence>
<dbReference type="Proteomes" id="UP001647509">
    <property type="component" value="Unassembled WGS sequence"/>
</dbReference>
<reference evidence="1" key="1">
    <citation type="submission" date="2021-05" db="EMBL/GenBank/DDBJ databases">
        <title>Draft genomes of bacteria isolated from model marine particles.</title>
        <authorList>
            <person name="Datta M.S."/>
            <person name="Schwartzman J.A."/>
            <person name="Enke T.N."/>
            <person name="Saavedra J."/>
            <person name="Cermak N."/>
            <person name="Cordero O.X."/>
        </authorList>
    </citation>
    <scope>NUCLEOTIDE SEQUENCE</scope>
    <source>
        <strain evidence="1">I2M19</strain>
    </source>
</reference>
<keyword evidence="2" id="KW-1185">Reference proteome</keyword>
<proteinExistence type="predicted"/>
<gene>
    <name evidence="1" type="ORF">KO493_14050</name>
</gene>
<comment type="caution">
    <text evidence="1">The sequence shown here is derived from an EMBL/GenBank/DDBJ whole genome shotgun (WGS) entry which is preliminary data.</text>
</comment>
<keyword evidence="1" id="KW-0808">Transferase</keyword>
<evidence type="ECO:0000313" key="2">
    <source>
        <dbReference type="Proteomes" id="UP001647509"/>
    </source>
</evidence>
<accession>A0ACC5UC68</accession>